<evidence type="ECO:0000256" key="1">
    <source>
        <dbReference type="SAM" id="MobiDB-lite"/>
    </source>
</evidence>
<name>A0A4C1U8U4_EUMVA</name>
<dbReference type="AlphaFoldDB" id="A0A4C1U8U4"/>
<feature type="region of interest" description="Disordered" evidence="1">
    <location>
        <begin position="51"/>
        <end position="79"/>
    </location>
</feature>
<sequence length="173" mass="19744">MRLKIRSGTYKRNSEKKWGVRTKFFLRETFWKILRAKRCEIFGSSGARIRANEKQENREERVEEGRKRRELTPKRKSLDSDRSRIVINNSFPAVRTSCSQPSPAACTLTAQGVLGHRHTGEMANGVKKIIVTFRNRISTKMSMFHRMAFPIELPARPPESARSVGVAGASLLL</sequence>
<organism evidence="2 3">
    <name type="scientific">Eumeta variegata</name>
    <name type="common">Bagworm moth</name>
    <name type="synonym">Eumeta japonica</name>
    <dbReference type="NCBI Taxonomy" id="151549"/>
    <lineage>
        <taxon>Eukaryota</taxon>
        <taxon>Metazoa</taxon>
        <taxon>Ecdysozoa</taxon>
        <taxon>Arthropoda</taxon>
        <taxon>Hexapoda</taxon>
        <taxon>Insecta</taxon>
        <taxon>Pterygota</taxon>
        <taxon>Neoptera</taxon>
        <taxon>Endopterygota</taxon>
        <taxon>Lepidoptera</taxon>
        <taxon>Glossata</taxon>
        <taxon>Ditrysia</taxon>
        <taxon>Tineoidea</taxon>
        <taxon>Psychidae</taxon>
        <taxon>Oiketicinae</taxon>
        <taxon>Eumeta</taxon>
    </lineage>
</organism>
<dbReference type="Proteomes" id="UP000299102">
    <property type="component" value="Unassembled WGS sequence"/>
</dbReference>
<accession>A0A4C1U8U4</accession>
<comment type="caution">
    <text evidence="2">The sequence shown here is derived from an EMBL/GenBank/DDBJ whole genome shotgun (WGS) entry which is preliminary data.</text>
</comment>
<evidence type="ECO:0000313" key="2">
    <source>
        <dbReference type="EMBL" id="GBP22354.1"/>
    </source>
</evidence>
<keyword evidence="3" id="KW-1185">Reference proteome</keyword>
<dbReference type="EMBL" id="BGZK01000139">
    <property type="protein sequence ID" value="GBP22354.1"/>
    <property type="molecule type" value="Genomic_DNA"/>
</dbReference>
<evidence type="ECO:0000313" key="3">
    <source>
        <dbReference type="Proteomes" id="UP000299102"/>
    </source>
</evidence>
<gene>
    <name evidence="2" type="ORF">EVAR_11870_1</name>
</gene>
<proteinExistence type="predicted"/>
<reference evidence="2 3" key="1">
    <citation type="journal article" date="2019" name="Commun. Biol.">
        <title>The bagworm genome reveals a unique fibroin gene that provides high tensile strength.</title>
        <authorList>
            <person name="Kono N."/>
            <person name="Nakamura H."/>
            <person name="Ohtoshi R."/>
            <person name="Tomita M."/>
            <person name="Numata K."/>
            <person name="Arakawa K."/>
        </authorList>
    </citation>
    <scope>NUCLEOTIDE SEQUENCE [LARGE SCALE GENOMIC DNA]</scope>
</reference>
<protein>
    <submittedName>
        <fullName evidence="2">Uncharacterized protein</fullName>
    </submittedName>
</protein>